<protein>
    <submittedName>
        <fullName evidence="4">Peptidase_M13 domain-containing protein</fullName>
    </submittedName>
</protein>
<evidence type="ECO:0000313" key="3">
    <source>
        <dbReference type="Proteomes" id="UP000046392"/>
    </source>
</evidence>
<dbReference type="Pfam" id="PF01431">
    <property type="entry name" value="Peptidase_M13"/>
    <property type="match status" value="1"/>
</dbReference>
<sequence>MNVLTLIFCFFTLLLTSKGFVTNDTTNYNQQLTSKSLHEFVDLNLDPCDNFYKFSCGNWIKTKELERGNNEIFGYHSSSTNFDNFIKEFLAGKLNDESIVIKKIYNIRKKCEELSGNEIKKCEDKILRFGIYALISLFIRKNRIDSEKHGDYIILEDMIKRFKEEFRILIDEKKDMFDNESRDSFLKKLIEMEFTKKLDEDHFSSVLLMEACYKDLKVSENDSIENVLKNIELLSEQNYTIESCGDKIFKFEKYLGHFAHKNAFYQRFYNKFGISASALKEHWFSRYFPHALNYGGVGFVITHEISHAFDDRNYKLIYDADEKGRLIVTPESIKNFEKKVECFVKQYDVQKENTTNKNVNGLLTLTENIADNSGLKIAHRAYMKYLQSIGGEEPKVPGFENFTSEQLFFISVGRTFCEHKSKFYKEQEMKDPHTPPEIRINVALSNYKPFSSAFKCGTNSKMNPEGKCELWKNH</sequence>
<dbReference type="PANTHER" id="PTHR11733:SF164">
    <property type="entry name" value="NEPRILYSIN"/>
    <property type="match status" value="1"/>
</dbReference>
<dbReference type="WBParaSite" id="SPAL_0001402000.1">
    <property type="protein sequence ID" value="SPAL_0001402000.1"/>
    <property type="gene ID" value="SPAL_0001402000"/>
</dbReference>
<dbReference type="GO" id="GO:0004222">
    <property type="term" value="F:metalloendopeptidase activity"/>
    <property type="evidence" value="ECO:0007669"/>
    <property type="project" value="InterPro"/>
</dbReference>
<organism evidence="3 4">
    <name type="scientific">Strongyloides papillosus</name>
    <name type="common">Intestinal threadworm</name>
    <dbReference type="NCBI Taxonomy" id="174720"/>
    <lineage>
        <taxon>Eukaryota</taxon>
        <taxon>Metazoa</taxon>
        <taxon>Ecdysozoa</taxon>
        <taxon>Nematoda</taxon>
        <taxon>Chromadorea</taxon>
        <taxon>Rhabditida</taxon>
        <taxon>Tylenchina</taxon>
        <taxon>Panagrolaimomorpha</taxon>
        <taxon>Strongyloidoidea</taxon>
        <taxon>Strongyloididae</taxon>
        <taxon>Strongyloides</taxon>
    </lineage>
</organism>
<feature type="chain" id="PRO_5005895759" evidence="1">
    <location>
        <begin position="20"/>
        <end position="474"/>
    </location>
</feature>
<evidence type="ECO:0000313" key="4">
    <source>
        <dbReference type="WBParaSite" id="SPAL_0001402000.1"/>
    </source>
</evidence>
<dbReference type="Proteomes" id="UP000046392">
    <property type="component" value="Unplaced"/>
</dbReference>
<dbReference type="GO" id="GO:0016485">
    <property type="term" value="P:protein processing"/>
    <property type="evidence" value="ECO:0007669"/>
    <property type="project" value="TreeGrafter"/>
</dbReference>
<keyword evidence="3" id="KW-1185">Reference proteome</keyword>
<feature type="domain" description="Peptidase M13 C-terminal" evidence="2">
    <location>
        <begin position="262"/>
        <end position="470"/>
    </location>
</feature>
<dbReference type="PROSITE" id="PS51885">
    <property type="entry name" value="NEPRILYSIN"/>
    <property type="match status" value="1"/>
</dbReference>
<evidence type="ECO:0000259" key="2">
    <source>
        <dbReference type="Pfam" id="PF01431"/>
    </source>
</evidence>
<feature type="signal peptide" evidence="1">
    <location>
        <begin position="1"/>
        <end position="19"/>
    </location>
</feature>
<name>A0A0N5C7V8_STREA</name>
<reference evidence="4" key="1">
    <citation type="submission" date="2017-02" db="UniProtKB">
        <authorList>
            <consortium name="WormBaseParasite"/>
        </authorList>
    </citation>
    <scope>IDENTIFICATION</scope>
</reference>
<dbReference type="InterPro" id="IPR024079">
    <property type="entry name" value="MetalloPept_cat_dom_sf"/>
</dbReference>
<dbReference type="GO" id="GO:0005886">
    <property type="term" value="C:plasma membrane"/>
    <property type="evidence" value="ECO:0007669"/>
    <property type="project" value="TreeGrafter"/>
</dbReference>
<dbReference type="InterPro" id="IPR000718">
    <property type="entry name" value="Peptidase_M13"/>
</dbReference>
<dbReference type="PANTHER" id="PTHR11733">
    <property type="entry name" value="ZINC METALLOPROTEASE FAMILY M13 NEPRILYSIN-RELATED"/>
    <property type="match status" value="1"/>
</dbReference>
<accession>A0A0N5C7V8</accession>
<dbReference type="InterPro" id="IPR018497">
    <property type="entry name" value="Peptidase_M13_C"/>
</dbReference>
<dbReference type="PRINTS" id="PR00786">
    <property type="entry name" value="NEPRILYSIN"/>
</dbReference>
<proteinExistence type="predicted"/>
<dbReference type="AlphaFoldDB" id="A0A0N5C7V8"/>
<dbReference type="Gene3D" id="3.40.390.10">
    <property type="entry name" value="Collagenase (Catalytic Domain)"/>
    <property type="match status" value="2"/>
</dbReference>
<dbReference type="Gene3D" id="1.10.1380.10">
    <property type="entry name" value="Neutral endopeptidase , domain2"/>
    <property type="match status" value="1"/>
</dbReference>
<keyword evidence="1" id="KW-0732">Signal</keyword>
<evidence type="ECO:0000256" key="1">
    <source>
        <dbReference type="SAM" id="SignalP"/>
    </source>
</evidence>
<dbReference type="SUPFAM" id="SSF55486">
    <property type="entry name" value="Metalloproteases ('zincins'), catalytic domain"/>
    <property type="match status" value="2"/>
</dbReference>
<dbReference type="InterPro" id="IPR042089">
    <property type="entry name" value="Peptidase_M13_dom_2"/>
</dbReference>